<evidence type="ECO:0000256" key="10">
    <source>
        <dbReference type="ARBA" id="ARBA00022833"/>
    </source>
</evidence>
<evidence type="ECO:0000256" key="1">
    <source>
        <dbReference type="ARBA" id="ARBA00000402"/>
    </source>
</evidence>
<gene>
    <name evidence="11" type="ORF">KUF71_005046</name>
</gene>
<dbReference type="GO" id="GO:0042781">
    <property type="term" value="F:3'-tRNA processing endoribonuclease activity"/>
    <property type="evidence" value="ECO:0007669"/>
    <property type="project" value="UniProtKB-EC"/>
</dbReference>
<organism evidence="11 12">
    <name type="scientific">Frankliniella fusca</name>
    <dbReference type="NCBI Taxonomy" id="407009"/>
    <lineage>
        <taxon>Eukaryota</taxon>
        <taxon>Metazoa</taxon>
        <taxon>Ecdysozoa</taxon>
        <taxon>Arthropoda</taxon>
        <taxon>Hexapoda</taxon>
        <taxon>Insecta</taxon>
        <taxon>Pterygota</taxon>
        <taxon>Neoptera</taxon>
        <taxon>Paraneoptera</taxon>
        <taxon>Thysanoptera</taxon>
        <taxon>Terebrantia</taxon>
        <taxon>Thripoidea</taxon>
        <taxon>Thripidae</taxon>
        <taxon>Frankliniella</taxon>
    </lineage>
</organism>
<comment type="cofactor">
    <cofactor evidence="2">
        <name>Zn(2+)</name>
        <dbReference type="ChEBI" id="CHEBI:29105"/>
    </cofactor>
</comment>
<reference evidence="11" key="2">
    <citation type="journal article" date="2023" name="BMC Genomics">
        <title>Pest status, molecular evolution, and epigenetic factors derived from the genome assembly of Frankliniella fusca, a thysanopteran phytovirus vector.</title>
        <authorList>
            <person name="Catto M.A."/>
            <person name="Labadie P.E."/>
            <person name="Jacobson A.L."/>
            <person name="Kennedy G.G."/>
            <person name="Srinivasan R."/>
            <person name="Hunt B.G."/>
        </authorList>
    </citation>
    <scope>NUCLEOTIDE SEQUENCE</scope>
    <source>
        <strain evidence="11">PL_HMW_Pooled</strain>
    </source>
</reference>
<accession>A0AAE1HYJ3</accession>
<keyword evidence="9" id="KW-0378">Hydrolase</keyword>
<evidence type="ECO:0000313" key="12">
    <source>
        <dbReference type="Proteomes" id="UP001219518"/>
    </source>
</evidence>
<comment type="similarity">
    <text evidence="3">Belongs to the RNase Z family.</text>
</comment>
<dbReference type="CDD" id="cd07718">
    <property type="entry name" value="RNaseZ_ELAC1_ELAC2-C-term-like_MBL-fold"/>
    <property type="match status" value="1"/>
</dbReference>
<dbReference type="GO" id="GO:1990180">
    <property type="term" value="P:mitochondrial tRNA 3'-end processing"/>
    <property type="evidence" value="ECO:0007669"/>
    <property type="project" value="TreeGrafter"/>
</dbReference>
<dbReference type="Pfam" id="PF23023">
    <property type="entry name" value="Anti-Pycsar_Apyc1"/>
    <property type="match status" value="1"/>
</dbReference>
<dbReference type="Proteomes" id="UP001219518">
    <property type="component" value="Unassembled WGS sequence"/>
</dbReference>
<evidence type="ECO:0000256" key="4">
    <source>
        <dbReference type="ARBA" id="ARBA00012477"/>
    </source>
</evidence>
<dbReference type="EMBL" id="JAHWGI010001411">
    <property type="protein sequence ID" value="KAK3930312.1"/>
    <property type="molecule type" value="Genomic_DNA"/>
</dbReference>
<dbReference type="GO" id="GO:0005739">
    <property type="term" value="C:mitochondrion"/>
    <property type="evidence" value="ECO:0007669"/>
    <property type="project" value="TreeGrafter"/>
</dbReference>
<evidence type="ECO:0000256" key="2">
    <source>
        <dbReference type="ARBA" id="ARBA00001947"/>
    </source>
</evidence>
<name>A0AAE1HYJ3_9NEOP</name>
<dbReference type="InterPro" id="IPR047151">
    <property type="entry name" value="RNZ2-like"/>
</dbReference>
<reference evidence="11" key="1">
    <citation type="submission" date="2021-07" db="EMBL/GenBank/DDBJ databases">
        <authorList>
            <person name="Catto M.A."/>
            <person name="Jacobson A."/>
            <person name="Kennedy G."/>
            <person name="Labadie P."/>
            <person name="Hunt B.G."/>
            <person name="Srinivasan R."/>
        </authorList>
    </citation>
    <scope>NUCLEOTIDE SEQUENCE</scope>
    <source>
        <strain evidence="11">PL_HMW_Pooled</strain>
        <tissue evidence="11">Head</tissue>
    </source>
</reference>
<keyword evidence="7" id="KW-0479">Metal-binding</keyword>
<dbReference type="AlphaFoldDB" id="A0AAE1HYJ3"/>
<dbReference type="InterPro" id="IPR036866">
    <property type="entry name" value="RibonucZ/Hydroxyglut_hydro"/>
</dbReference>
<proteinExistence type="inferred from homology"/>
<keyword evidence="12" id="KW-1185">Reference proteome</keyword>
<evidence type="ECO:0000256" key="6">
    <source>
        <dbReference type="ARBA" id="ARBA00022722"/>
    </source>
</evidence>
<keyword evidence="5" id="KW-0819">tRNA processing</keyword>
<dbReference type="PANTHER" id="PTHR12553">
    <property type="entry name" value="ZINC PHOSPHODIESTERASE ELAC PROTEIN 2"/>
    <property type="match status" value="1"/>
</dbReference>
<comment type="catalytic activity">
    <reaction evidence="1">
        <text>Endonucleolytic cleavage of RNA, removing extra 3' nucleotides from tRNA precursor, generating 3' termini of tRNAs. A 3'-hydroxy group is left at the tRNA terminus and a 5'-phosphoryl group is left at the trailer molecule.</text>
        <dbReference type="EC" id="3.1.26.11"/>
    </reaction>
</comment>
<dbReference type="EC" id="3.1.26.11" evidence="4"/>
<protein>
    <recommendedName>
        <fullName evidence="4">ribonuclease Z</fullName>
        <ecNumber evidence="4">3.1.26.11</ecNumber>
    </recommendedName>
</protein>
<evidence type="ECO:0000256" key="9">
    <source>
        <dbReference type="ARBA" id="ARBA00022801"/>
    </source>
</evidence>
<evidence type="ECO:0000313" key="11">
    <source>
        <dbReference type="EMBL" id="KAK3930312.1"/>
    </source>
</evidence>
<keyword evidence="10" id="KW-0862">Zinc</keyword>
<dbReference type="SUPFAM" id="SSF56281">
    <property type="entry name" value="Metallo-hydrolase/oxidoreductase"/>
    <property type="match status" value="2"/>
</dbReference>
<sequence>MISKTNKSYWRINPIMSLCRKNIFSGRILPPCSTRYISAMVQCERDSDRMRIMYEKRSAPVGDMHVKVVGSGSLNISKSVLLRVRNERMFFNCGQSGEHSGKAILNKGLCNNLFITHLDWIKIGGIISLIYKASTSRREEIIFHGPSGLDVFVRAAENFLRLNSNLKVTVSKSCDVETDILKIKSVSLHQKNRVTLNPTKIDTTFVRGRLAKKAIHQVESILDKVPESIVDLNTAYSYIVEIKSKSAWVLSECVKRGVKPGENMKKLWRGETVILDDGSVVKPEDVIQHENFPTVIILDVPSEGYLDDLLQKDEYKDLYSKVNPCVIVHFSPPSVMKDERYISWMQRFSTFTSHMIVNESNRWETPQKIQNRQEVCRLISPQFFPELISNRKRAADQFYVVHDEFQTEEPPIIISEENYDCWLQEWKCIPEDINFIQSWPGTILNLNSLNPVRDFQPLVISEEPAKNRQVFKCSYKTSPENPKITFLGTGSQSNSAYRNSSGILLELSSEYSILLDCGDGMMHQLACLYSAQKREKVISSLRCIFVSHTHADHHAGLIGLLCAIRNKTIQHQQENKLILLIPPVFIEWLETYHNKFEPILDNVILISLADLVARKGNTGKEINSLFRRHLGMKQITSCIARHSAFSYCVTFQHNSGWKISYSGDTGFCRDFAQIGKNSDLLIHEATFGTGLNLLAKQSKHSTTEDAIDLGKEMCAKQVILTHFSQRYPHITRLKDLENTRNVSVAFDFLQCHLKDFQYLPKLNKSYEKVFAAYESENLEEHERLTTRESLLSGISNAKYPPNEIEDLI</sequence>
<dbReference type="PANTHER" id="PTHR12553:SF49">
    <property type="entry name" value="ZINC PHOSPHODIESTERASE ELAC PROTEIN 2"/>
    <property type="match status" value="1"/>
</dbReference>
<dbReference type="Gene3D" id="3.60.15.10">
    <property type="entry name" value="Ribonuclease Z/Hydroxyacylglutathione hydrolase-like"/>
    <property type="match status" value="2"/>
</dbReference>
<evidence type="ECO:0000256" key="8">
    <source>
        <dbReference type="ARBA" id="ARBA00022759"/>
    </source>
</evidence>
<evidence type="ECO:0000256" key="7">
    <source>
        <dbReference type="ARBA" id="ARBA00022723"/>
    </source>
</evidence>
<keyword evidence="8" id="KW-0255">Endonuclease</keyword>
<comment type="caution">
    <text evidence="11">The sequence shown here is derived from an EMBL/GenBank/DDBJ whole genome shotgun (WGS) entry which is preliminary data.</text>
</comment>
<evidence type="ECO:0000256" key="3">
    <source>
        <dbReference type="ARBA" id="ARBA00007823"/>
    </source>
</evidence>
<dbReference type="GO" id="GO:0046872">
    <property type="term" value="F:metal ion binding"/>
    <property type="evidence" value="ECO:0007669"/>
    <property type="project" value="UniProtKB-KW"/>
</dbReference>
<keyword evidence="6" id="KW-0540">Nuclease</keyword>
<evidence type="ECO:0000256" key="5">
    <source>
        <dbReference type="ARBA" id="ARBA00022694"/>
    </source>
</evidence>